<evidence type="ECO:0000313" key="1">
    <source>
        <dbReference type="EMBL" id="THH01799.1"/>
    </source>
</evidence>
<name>A0A4S4KT15_9APHY</name>
<keyword evidence="2" id="KW-1185">Reference proteome</keyword>
<sequence length="39" mass="4059">MDANKVKASALAAVENAHLQLREKALLADLGDGLALIIT</sequence>
<dbReference type="Proteomes" id="UP000309038">
    <property type="component" value="Unassembled WGS sequence"/>
</dbReference>
<protein>
    <submittedName>
        <fullName evidence="1">Uncharacterized protein</fullName>
    </submittedName>
</protein>
<dbReference type="AlphaFoldDB" id="A0A4S4KT15"/>
<comment type="caution">
    <text evidence="1">The sequence shown here is derived from an EMBL/GenBank/DDBJ whole genome shotgun (WGS) entry which is preliminary data.</text>
</comment>
<organism evidence="1 2">
    <name type="scientific">Hermanssonia centrifuga</name>
    <dbReference type="NCBI Taxonomy" id="98765"/>
    <lineage>
        <taxon>Eukaryota</taxon>
        <taxon>Fungi</taxon>
        <taxon>Dikarya</taxon>
        <taxon>Basidiomycota</taxon>
        <taxon>Agaricomycotina</taxon>
        <taxon>Agaricomycetes</taxon>
        <taxon>Polyporales</taxon>
        <taxon>Meruliaceae</taxon>
        <taxon>Hermanssonia</taxon>
    </lineage>
</organism>
<accession>A0A4S4KT15</accession>
<reference evidence="1 2" key="1">
    <citation type="submission" date="2019-02" db="EMBL/GenBank/DDBJ databases">
        <title>Genome sequencing of the rare red list fungi Phlebia centrifuga.</title>
        <authorList>
            <person name="Buettner E."/>
            <person name="Kellner H."/>
        </authorList>
    </citation>
    <scope>NUCLEOTIDE SEQUENCE [LARGE SCALE GENOMIC DNA]</scope>
    <source>
        <strain evidence="1 2">DSM 108282</strain>
    </source>
</reference>
<proteinExistence type="predicted"/>
<gene>
    <name evidence="1" type="ORF">EW026_g980</name>
</gene>
<dbReference type="EMBL" id="SGPJ01000016">
    <property type="protein sequence ID" value="THH01799.1"/>
    <property type="molecule type" value="Genomic_DNA"/>
</dbReference>
<evidence type="ECO:0000313" key="2">
    <source>
        <dbReference type="Proteomes" id="UP000309038"/>
    </source>
</evidence>